<keyword evidence="3" id="KW-0238">DNA-binding</keyword>
<reference evidence="9" key="1">
    <citation type="submission" date="2018-08" db="EMBL/GenBank/DDBJ databases">
        <authorList>
            <person name="Rossello M."/>
        </authorList>
    </citation>
    <scope>NUCLEOTIDE SEQUENCE [LARGE SCALE GENOMIC DNA]</scope>
    <source>
        <strain evidence="9">cv. Chinese Spring</strain>
    </source>
</reference>
<evidence type="ECO:0000313" key="10">
    <source>
        <dbReference type="Proteomes" id="UP000019116"/>
    </source>
</evidence>
<organism evidence="9">
    <name type="scientific">Triticum aestivum</name>
    <name type="common">Wheat</name>
    <dbReference type="NCBI Taxonomy" id="4565"/>
    <lineage>
        <taxon>Eukaryota</taxon>
        <taxon>Viridiplantae</taxon>
        <taxon>Streptophyta</taxon>
        <taxon>Embryophyta</taxon>
        <taxon>Tracheophyta</taxon>
        <taxon>Spermatophyta</taxon>
        <taxon>Magnoliopsida</taxon>
        <taxon>Liliopsida</taxon>
        <taxon>Poales</taxon>
        <taxon>Poaceae</taxon>
        <taxon>BOP clade</taxon>
        <taxon>Pooideae</taxon>
        <taxon>Triticodae</taxon>
        <taxon>Triticeae</taxon>
        <taxon>Triticinae</taxon>
        <taxon>Triticum</taxon>
    </lineage>
</organism>
<dbReference type="SMR" id="A0A3B6GPB5"/>
<feature type="region of interest" description="Disordered" evidence="7">
    <location>
        <begin position="24"/>
        <end position="60"/>
    </location>
</feature>
<dbReference type="EnsemblPlants" id="TraesCS3D02G021400.1">
    <property type="protein sequence ID" value="TraesCS3D02G021400.1"/>
    <property type="gene ID" value="TraesCS3D02G021400"/>
</dbReference>
<feature type="compositionally biased region" description="Basic and acidic residues" evidence="7">
    <location>
        <begin position="232"/>
        <end position="247"/>
    </location>
</feature>
<dbReference type="InterPro" id="IPR040501">
    <property type="entry name" value="TFA2_Winged_2"/>
</dbReference>
<dbReference type="Gramene" id="TraesCLE_scaffold_059102_01G000400.1">
    <property type="protein sequence ID" value="TraesCLE_scaffold_059102_01G000400.1"/>
    <property type="gene ID" value="TraesCLE_scaffold_059102_01G000400"/>
</dbReference>
<feature type="region of interest" description="Disordered" evidence="7">
    <location>
        <begin position="232"/>
        <end position="265"/>
    </location>
</feature>
<dbReference type="InterPro" id="IPR016656">
    <property type="entry name" value="TFIIE-bsu"/>
</dbReference>
<evidence type="ECO:0000256" key="1">
    <source>
        <dbReference type="ARBA" id="ARBA00004123"/>
    </source>
</evidence>
<evidence type="ECO:0000259" key="8">
    <source>
        <dbReference type="PROSITE" id="PS51351"/>
    </source>
</evidence>
<keyword evidence="5" id="KW-0539">Nucleus</keyword>
<proteinExistence type="predicted"/>
<dbReference type="STRING" id="4565.A0A3B6GPB5"/>
<comment type="function">
    <text evidence="6">Recruits TFIIH to the initiation complex and stimulates the RNA polymerase II C-terminal domain kinase and DNA-dependent ATPase activities of TFIIH. Both TFIIH and TFIIE are required for promoter clearance by RNA polymerase.</text>
</comment>
<feature type="domain" description="TFIIE beta" evidence="8">
    <location>
        <begin position="64"/>
        <end position="139"/>
    </location>
</feature>
<keyword evidence="10" id="KW-1185">Reference proteome</keyword>
<reference evidence="9" key="2">
    <citation type="submission" date="2018-10" db="UniProtKB">
        <authorList>
            <consortium name="EnsemblPlants"/>
        </authorList>
    </citation>
    <scope>IDENTIFICATION</scope>
</reference>
<evidence type="ECO:0000256" key="4">
    <source>
        <dbReference type="ARBA" id="ARBA00023163"/>
    </source>
</evidence>
<dbReference type="PANTHER" id="PTHR12716">
    <property type="entry name" value="TRANSCRIPTION INITIATION FACTOR IIE, BETA SUBUNIT"/>
    <property type="match status" value="1"/>
</dbReference>
<dbReference type="Pfam" id="PF02186">
    <property type="entry name" value="TFIIE_beta"/>
    <property type="match status" value="1"/>
</dbReference>
<dbReference type="GO" id="GO:0003677">
    <property type="term" value="F:DNA binding"/>
    <property type="evidence" value="ECO:0007669"/>
    <property type="project" value="UniProtKB-KW"/>
</dbReference>
<dbReference type="PROSITE" id="PS51351">
    <property type="entry name" value="TFIIE_BETA_C"/>
    <property type="match status" value="1"/>
</dbReference>
<dbReference type="GO" id="GO:0006367">
    <property type="term" value="P:transcription initiation at RNA polymerase II promoter"/>
    <property type="evidence" value="ECO:0000318"/>
    <property type="project" value="GO_Central"/>
</dbReference>
<dbReference type="Pfam" id="PF18121">
    <property type="entry name" value="TFA2_Winged_2"/>
    <property type="match status" value="1"/>
</dbReference>
<dbReference type="InterPro" id="IPR003166">
    <property type="entry name" value="TFIIE_bsu_DNA-bd"/>
</dbReference>
<protein>
    <recommendedName>
        <fullName evidence="8">TFIIE beta domain-containing protein</fullName>
    </recommendedName>
</protein>
<keyword evidence="4" id="KW-0804">Transcription</keyword>
<dbReference type="Proteomes" id="UP000019116">
    <property type="component" value="Chromosome 3D"/>
</dbReference>
<dbReference type="Gramene" id="TraesWEE_scaffold_050892_01G000100.1">
    <property type="protein sequence ID" value="TraesWEE_scaffold_050892_01G000100.1"/>
    <property type="gene ID" value="TraesWEE_scaffold_050892_01G000100"/>
</dbReference>
<dbReference type="Gramene" id="TraesCS3D02G021400.1">
    <property type="protein sequence ID" value="TraesCS3D02G021400.1"/>
    <property type="gene ID" value="TraesCS3D02G021400"/>
</dbReference>
<evidence type="ECO:0000256" key="2">
    <source>
        <dbReference type="ARBA" id="ARBA00023015"/>
    </source>
</evidence>
<keyword evidence="2" id="KW-0805">Transcription regulation</keyword>
<evidence type="ECO:0000256" key="5">
    <source>
        <dbReference type="ARBA" id="ARBA00023242"/>
    </source>
</evidence>
<evidence type="ECO:0000256" key="3">
    <source>
        <dbReference type="ARBA" id="ARBA00023125"/>
    </source>
</evidence>
<evidence type="ECO:0000256" key="7">
    <source>
        <dbReference type="SAM" id="MobiDB-lite"/>
    </source>
</evidence>
<dbReference type="AlphaFoldDB" id="A0A3B6GPB5"/>
<dbReference type="Gramene" id="TraesCAD_scaffold_054882_01G000100.1">
    <property type="protein sequence ID" value="TraesCAD_scaffold_054882_01G000100.1"/>
    <property type="gene ID" value="TraesCAD_scaffold_054882_01G000100"/>
</dbReference>
<dbReference type="OrthoDB" id="3907302at2759"/>
<dbReference type="GO" id="GO:0005673">
    <property type="term" value="C:transcription factor TFIIE complex"/>
    <property type="evidence" value="ECO:0000318"/>
    <property type="project" value="GO_Central"/>
</dbReference>
<feature type="compositionally biased region" description="Basic residues" evidence="7">
    <location>
        <begin position="249"/>
        <end position="261"/>
    </location>
</feature>
<accession>A0A3B6GPB5</accession>
<evidence type="ECO:0000313" key="9">
    <source>
        <dbReference type="EnsemblPlants" id="TraesCS3D02G021400.1"/>
    </source>
</evidence>
<sequence length="306" mass="34030">MALNDGLARFRLQQERNHAILSTIAATKTSSSSSTTNPSRHRQQPASTPRSAAKPSPFSDDTARLQKINQVRTSAVGQQLKKVIELLEKTREGLTAHQINEQIYVDIDGNNDVAESLRNNAKVRFDGRRYSYKPTHDVTGKGELLTLIKSLPDGLPVSEVKDAYPAVQDDLQALKSSGDVYLLPGEGGVIAYPNDPRSRMEVDAELKKLFHDIKLPQDMLDIEKELRKYREKPATDTMKRRAAEQLHGHQPKPKKARKKSHGITSRTKITNAHLPWLLDLPVDSISSDGCVNHCSNKALDGVEFVS</sequence>
<dbReference type="PANTHER" id="PTHR12716:SF12">
    <property type="entry name" value="TRANSCRIPTION INITIATION FACTOR IIE SUBUNIT BETA"/>
    <property type="match status" value="1"/>
</dbReference>
<name>A0A3B6GPB5_WHEAT</name>
<evidence type="ECO:0000256" key="6">
    <source>
        <dbReference type="ARBA" id="ARBA00025581"/>
    </source>
</evidence>
<comment type="subcellular location">
    <subcellularLocation>
        <location evidence="1">Nucleus</location>
    </subcellularLocation>
</comment>
<feature type="compositionally biased region" description="Low complexity" evidence="7">
    <location>
        <begin position="24"/>
        <end position="36"/>
    </location>
</feature>
<dbReference type="Gramene" id="TraesCS3D03G0037400.1">
    <property type="protein sequence ID" value="TraesCS3D03G0037400.1.CDS"/>
    <property type="gene ID" value="TraesCS3D03G0037400"/>
</dbReference>
<dbReference type="Gramene" id="TraesROB_scaffold_054754_01G000600.1">
    <property type="protein sequence ID" value="TraesROB_scaffold_054754_01G000600.1"/>
    <property type="gene ID" value="TraesROB_scaffold_054754_01G000600"/>
</dbReference>